<reference evidence="2 3" key="1">
    <citation type="submission" date="2023-08" db="EMBL/GenBank/DDBJ databases">
        <title>Pathogen: clinical or host-associated sample.</title>
        <authorList>
            <person name="Hergert J."/>
            <person name="Casey R."/>
            <person name="Wagner J."/>
            <person name="Young E.L."/>
            <person name="Oakeson K.F."/>
        </authorList>
    </citation>
    <scope>NUCLEOTIDE SEQUENCE [LARGE SCALE GENOMIC DNA]</scope>
    <source>
        <strain evidence="2 3">1760953</strain>
        <plasmid evidence="2 3">unnamed1</plasmid>
    </source>
</reference>
<protein>
    <submittedName>
        <fullName evidence="2">Uncharacterized protein</fullName>
    </submittedName>
</protein>
<dbReference type="AlphaFoldDB" id="A0AA50CQL4"/>
<feature type="signal peptide" evidence="1">
    <location>
        <begin position="1"/>
        <end position="26"/>
    </location>
</feature>
<evidence type="ECO:0000256" key="1">
    <source>
        <dbReference type="SAM" id="SignalP"/>
    </source>
</evidence>
<keyword evidence="3" id="KW-1185">Reference proteome</keyword>
<dbReference type="Proteomes" id="UP001234585">
    <property type="component" value="Plasmid unnamed1"/>
</dbReference>
<keyword evidence="2" id="KW-0614">Plasmid</keyword>
<organism evidence="2 3">
    <name type="scientific">Shinella sumterensis</name>
    <dbReference type="NCBI Taxonomy" id="1967501"/>
    <lineage>
        <taxon>Bacteria</taxon>
        <taxon>Pseudomonadati</taxon>
        <taxon>Pseudomonadota</taxon>
        <taxon>Alphaproteobacteria</taxon>
        <taxon>Hyphomicrobiales</taxon>
        <taxon>Rhizobiaceae</taxon>
        <taxon>Shinella</taxon>
    </lineage>
</organism>
<feature type="chain" id="PRO_5041398230" evidence="1">
    <location>
        <begin position="27"/>
        <end position="220"/>
    </location>
</feature>
<accession>A0AA50CQL4</accession>
<keyword evidence="1" id="KW-0732">Signal</keyword>
<proteinExistence type="predicted"/>
<evidence type="ECO:0000313" key="3">
    <source>
        <dbReference type="Proteomes" id="UP001234585"/>
    </source>
</evidence>
<gene>
    <name evidence="2" type="ORF">Q9313_19565</name>
</gene>
<dbReference type="EMBL" id="CP132303">
    <property type="protein sequence ID" value="WLS00269.1"/>
    <property type="molecule type" value="Genomic_DNA"/>
</dbReference>
<dbReference type="RefSeq" id="WP_306039844.1">
    <property type="nucleotide sequence ID" value="NZ_CP132303.1"/>
</dbReference>
<geneLocation type="plasmid" evidence="2 3">
    <name>unnamed1</name>
</geneLocation>
<evidence type="ECO:0000313" key="2">
    <source>
        <dbReference type="EMBL" id="WLS00269.1"/>
    </source>
</evidence>
<name>A0AA50CQL4_9HYPH</name>
<sequence>MIKSYLSAFIAVAFLCQPAGSGMAHAEDLPAEQDAFELTPEILAALAECRAPRETLGEAGMALFMGGAIPEWLSPVDDDGHDGMMGLETFDLKTPITVFGASATRIAFLQEWVVTERDYDAALATIRTQDMKRAPIKLTEQYYRFVDPESGPMIGAFAPTDDALAMMLGIPADAGKPKTMFVGCNYTVASQKDFLDAAAKADSMAGDVGQDIQEMLEGEP</sequence>